<dbReference type="Proteomes" id="UP000556436">
    <property type="component" value="Unassembled WGS sequence"/>
</dbReference>
<protein>
    <submittedName>
        <fullName evidence="2">3-hydroxyisobutyrate dehydrogenase-like beta-hydroxyacid dehydrogenase</fullName>
    </submittedName>
</protein>
<dbReference type="Gene3D" id="3.40.50.720">
    <property type="entry name" value="NAD(P)-binding Rossmann-like Domain"/>
    <property type="match status" value="1"/>
</dbReference>
<name>A0A7W7LDG3_STRNE</name>
<dbReference type="SUPFAM" id="SSF51735">
    <property type="entry name" value="NAD(P)-binding Rossmann-fold domains"/>
    <property type="match status" value="1"/>
</dbReference>
<accession>A0A7W7LDG3</accession>
<dbReference type="RefSeq" id="WP_184735162.1">
    <property type="nucleotide sequence ID" value="NZ_BMRW01000008.1"/>
</dbReference>
<keyword evidence="3" id="KW-1185">Reference proteome</keyword>
<dbReference type="AlphaFoldDB" id="A0A7W7LDG3"/>
<feature type="domain" description="6-phosphogluconate dehydrogenase NADP-binding" evidence="1">
    <location>
        <begin position="14"/>
        <end position="54"/>
    </location>
</feature>
<proteinExistence type="predicted"/>
<sequence>MNTASERTDAQSAVTVIGLGEMGFALAGAFLDGGHPTTVWNGTSERADPLVARGG</sequence>
<dbReference type="Pfam" id="PF03446">
    <property type="entry name" value="NAD_binding_2"/>
    <property type="match status" value="1"/>
</dbReference>
<evidence type="ECO:0000313" key="2">
    <source>
        <dbReference type="EMBL" id="MBB4887917.1"/>
    </source>
</evidence>
<dbReference type="InterPro" id="IPR006115">
    <property type="entry name" value="6PGDH_NADP-bd"/>
</dbReference>
<organism evidence="2 3">
    <name type="scientific">Streptomyces netropsis</name>
    <name type="common">Streptoverticillium netropsis</name>
    <dbReference type="NCBI Taxonomy" id="55404"/>
    <lineage>
        <taxon>Bacteria</taxon>
        <taxon>Bacillati</taxon>
        <taxon>Actinomycetota</taxon>
        <taxon>Actinomycetes</taxon>
        <taxon>Kitasatosporales</taxon>
        <taxon>Streptomycetaceae</taxon>
        <taxon>Streptomyces</taxon>
    </lineage>
</organism>
<dbReference type="InterPro" id="IPR036291">
    <property type="entry name" value="NAD(P)-bd_dom_sf"/>
</dbReference>
<gene>
    <name evidence="2" type="ORF">FHS38_003985</name>
</gene>
<dbReference type="EMBL" id="JACHJG010000008">
    <property type="protein sequence ID" value="MBB4887917.1"/>
    <property type="molecule type" value="Genomic_DNA"/>
</dbReference>
<evidence type="ECO:0000259" key="1">
    <source>
        <dbReference type="Pfam" id="PF03446"/>
    </source>
</evidence>
<comment type="caution">
    <text evidence="2">The sequence shown here is derived from an EMBL/GenBank/DDBJ whole genome shotgun (WGS) entry which is preliminary data.</text>
</comment>
<evidence type="ECO:0000313" key="3">
    <source>
        <dbReference type="Proteomes" id="UP000556436"/>
    </source>
</evidence>
<dbReference type="GO" id="GO:0050661">
    <property type="term" value="F:NADP binding"/>
    <property type="evidence" value="ECO:0007669"/>
    <property type="project" value="InterPro"/>
</dbReference>
<reference evidence="2 3" key="1">
    <citation type="submission" date="2020-08" db="EMBL/GenBank/DDBJ databases">
        <title>Genomic Encyclopedia of Type Strains, Phase III (KMG-III): the genomes of soil and plant-associated and newly described type strains.</title>
        <authorList>
            <person name="Whitman W."/>
        </authorList>
    </citation>
    <scope>NUCLEOTIDE SEQUENCE [LARGE SCALE GENOMIC DNA]</scope>
    <source>
        <strain evidence="2 3">CECT 3265</strain>
    </source>
</reference>